<accession>A0ABU0YX24</accession>
<protein>
    <submittedName>
        <fullName evidence="4">Family 1 encapsulin nanocompartment shell protein</fullName>
    </submittedName>
</protein>
<reference evidence="5" key="1">
    <citation type="submission" date="2023-08" db="EMBL/GenBank/DDBJ databases">
        <title>Rhodospirillaceae gen. nov., a novel taxon isolated from the Yangtze River Yuezi River estuary sludge.</title>
        <authorList>
            <person name="Ruan L."/>
        </authorList>
    </citation>
    <scope>NUCLEOTIDE SEQUENCE [LARGE SCALE GENOMIC DNA]</scope>
    <source>
        <strain evidence="5">R-7</strain>
    </source>
</reference>
<comment type="similarity">
    <text evidence="2">Belongs to the encapsulin family. Family 1 subfamily.</text>
</comment>
<keyword evidence="5" id="KW-1185">Reference proteome</keyword>
<organism evidence="4 5">
    <name type="scientific">Dongia sedimenti</name>
    <dbReference type="NCBI Taxonomy" id="3064282"/>
    <lineage>
        <taxon>Bacteria</taxon>
        <taxon>Pseudomonadati</taxon>
        <taxon>Pseudomonadota</taxon>
        <taxon>Alphaproteobacteria</taxon>
        <taxon>Rhodospirillales</taxon>
        <taxon>Dongiaceae</taxon>
        <taxon>Dongia</taxon>
    </lineage>
</organism>
<dbReference type="InterPro" id="IPR051429">
    <property type="entry name" value="Encapsulin_nc"/>
</dbReference>
<evidence type="ECO:0000313" key="4">
    <source>
        <dbReference type="EMBL" id="MDQ7251218.1"/>
    </source>
</evidence>
<proteinExistence type="inferred from homology"/>
<dbReference type="SUPFAM" id="SSF56563">
    <property type="entry name" value="Major capsid protein gp5"/>
    <property type="match status" value="1"/>
</dbReference>
<dbReference type="PIRSF" id="PIRSF019254">
    <property type="entry name" value="CFP29"/>
    <property type="match status" value="1"/>
</dbReference>
<evidence type="ECO:0000256" key="1">
    <source>
        <dbReference type="ARBA" id="ARBA00033738"/>
    </source>
</evidence>
<dbReference type="NCBIfam" id="NF041155">
    <property type="entry name" value="encap_f1"/>
    <property type="match status" value="1"/>
</dbReference>
<dbReference type="PANTHER" id="PTHR37165:SF1">
    <property type="entry name" value="TYPE 1 ENCAPSULIN SHELL PROTEIN"/>
    <property type="match status" value="1"/>
</dbReference>
<dbReference type="Pfam" id="PF04454">
    <property type="entry name" value="Linocin_M18"/>
    <property type="match status" value="1"/>
</dbReference>
<evidence type="ECO:0000256" key="3">
    <source>
        <dbReference type="ARBA" id="ARBA00033787"/>
    </source>
</evidence>
<evidence type="ECO:0000256" key="2">
    <source>
        <dbReference type="ARBA" id="ARBA00033743"/>
    </source>
</evidence>
<dbReference type="Proteomes" id="UP001230156">
    <property type="component" value="Unassembled WGS sequence"/>
</dbReference>
<dbReference type="PANTHER" id="PTHR37165">
    <property type="entry name" value="PEPTIDASE U56 FAMILY"/>
    <property type="match status" value="1"/>
</dbReference>
<dbReference type="EMBL" id="JAUYVI010000009">
    <property type="protein sequence ID" value="MDQ7251218.1"/>
    <property type="molecule type" value="Genomic_DNA"/>
</dbReference>
<dbReference type="InterPro" id="IPR007544">
    <property type="entry name" value="ENCAP"/>
</dbReference>
<dbReference type="Gene3D" id="3.30.2320.10">
    <property type="entry name" value="hypothetical protein PF0899 domain"/>
    <property type="match status" value="1"/>
</dbReference>
<gene>
    <name evidence="4" type="ORF">Q8A70_26265</name>
</gene>
<dbReference type="Gene3D" id="3.30.2400.30">
    <property type="match status" value="1"/>
</dbReference>
<evidence type="ECO:0000313" key="5">
    <source>
        <dbReference type="Proteomes" id="UP001230156"/>
    </source>
</evidence>
<comment type="subcellular location">
    <subcellularLocation>
        <location evidence="1">Encapsulin nanocompartment</location>
    </subcellularLocation>
</comment>
<dbReference type="RefSeq" id="WP_379961366.1">
    <property type="nucleotide sequence ID" value="NZ_JAUYVI010000009.1"/>
</dbReference>
<sequence length="272" mass="29156">MSHLHRHLAPISAEAWKQIEEEAKQTLKTTLAARKLVDFEGPKGWQKSAVSTGRVKPAEPAPRAGVTAAVRKILPLTELRAVFELSREELDAVDRGSDNPDLDPVTAAAKQIALAEDGAVFHGYAPAKIAGICEQAPGGPIAITHNYEDYPVAVAQAITRLRNAGVDGPYAIALGPQCYTGLTDTTKGGYPVIQHVRRLVDGPIIYAPAVDGAVVLSMRGGDFKITVGEDFSIGYLDHTAKTVTLYLEESFTFQVLSPQAAVRLAYSDGKKK</sequence>
<name>A0ABU0YX24_9PROT</name>
<comment type="caution">
    <text evidence="4">The sequence shown here is derived from an EMBL/GenBank/DDBJ whole genome shotgun (WGS) entry which is preliminary data.</text>
</comment>
<keyword evidence="3" id="KW-1284">Encapsulin nanocompartment</keyword>